<dbReference type="PROSITE" id="PS50222">
    <property type="entry name" value="EF_HAND_2"/>
    <property type="match status" value="1"/>
</dbReference>
<dbReference type="AlphaFoldDB" id="T1KHM5"/>
<evidence type="ECO:0000256" key="6">
    <source>
        <dbReference type="PIRSR" id="PIRSR622684-1"/>
    </source>
</evidence>
<dbReference type="PROSITE" id="PS00018">
    <property type="entry name" value="EF_HAND_1"/>
    <property type="match status" value="1"/>
</dbReference>
<dbReference type="PRINTS" id="PR00704">
    <property type="entry name" value="CALPAIN"/>
</dbReference>
<dbReference type="Pfam" id="PF13833">
    <property type="entry name" value="EF-hand_8"/>
    <property type="match status" value="1"/>
</dbReference>
<dbReference type="SUPFAM" id="SSF47473">
    <property type="entry name" value="EF-hand"/>
    <property type="match status" value="1"/>
</dbReference>
<dbReference type="InterPro" id="IPR022684">
    <property type="entry name" value="Calpain_cysteine_protease"/>
</dbReference>
<dbReference type="InterPro" id="IPR022683">
    <property type="entry name" value="Calpain_III"/>
</dbReference>
<dbReference type="SUPFAM" id="SSF54001">
    <property type="entry name" value="Cysteine proteinases"/>
    <property type="match status" value="1"/>
</dbReference>
<evidence type="ECO:0000259" key="8">
    <source>
        <dbReference type="PROSITE" id="PS50203"/>
    </source>
</evidence>
<dbReference type="CDD" id="cd16196">
    <property type="entry name" value="EFh_PEF_CalpA_B"/>
    <property type="match status" value="1"/>
</dbReference>
<dbReference type="SMART" id="SM00720">
    <property type="entry name" value="calpain_III"/>
    <property type="match status" value="1"/>
</dbReference>
<dbReference type="Gene3D" id="1.10.238.10">
    <property type="entry name" value="EF-hand"/>
    <property type="match status" value="1"/>
</dbReference>
<keyword evidence="2 7" id="KW-0645">Protease</keyword>
<feature type="domain" description="Calpain catalytic" evidence="8">
    <location>
        <begin position="40"/>
        <end position="342"/>
    </location>
</feature>
<feature type="active site" evidence="6 7">
    <location>
        <position position="282"/>
    </location>
</feature>
<dbReference type="SMART" id="SM00054">
    <property type="entry name" value="EFh"/>
    <property type="match status" value="2"/>
</dbReference>
<evidence type="ECO:0000256" key="1">
    <source>
        <dbReference type="ARBA" id="ARBA00007623"/>
    </source>
</evidence>
<dbReference type="GO" id="GO:0005509">
    <property type="term" value="F:calcium ion binding"/>
    <property type="evidence" value="ECO:0007669"/>
    <property type="project" value="InterPro"/>
</dbReference>
<dbReference type="InterPro" id="IPR000169">
    <property type="entry name" value="Pept_cys_AS"/>
</dbReference>
<dbReference type="Pfam" id="PF00648">
    <property type="entry name" value="Peptidase_C2"/>
    <property type="match status" value="1"/>
</dbReference>
<dbReference type="CDD" id="cd00214">
    <property type="entry name" value="Calpain_III"/>
    <property type="match status" value="1"/>
</dbReference>
<evidence type="ECO:0000256" key="7">
    <source>
        <dbReference type="PROSITE-ProRule" id="PRU00239"/>
    </source>
</evidence>
<dbReference type="HOGENOM" id="CLU_010982_0_1_1"/>
<dbReference type="PANTHER" id="PTHR10183:SF433">
    <property type="entry name" value="CALPAIN-A-RELATED"/>
    <property type="match status" value="1"/>
</dbReference>
<dbReference type="SMART" id="SM00230">
    <property type="entry name" value="CysPc"/>
    <property type="match status" value="1"/>
</dbReference>
<feature type="active site" evidence="6 7">
    <location>
        <position position="95"/>
    </location>
</feature>
<dbReference type="EMBL" id="CAEY01000076">
    <property type="status" value="NOT_ANNOTATED_CDS"/>
    <property type="molecule type" value="Genomic_DNA"/>
</dbReference>
<evidence type="ECO:0000259" key="9">
    <source>
        <dbReference type="PROSITE" id="PS50222"/>
    </source>
</evidence>
<protein>
    <submittedName>
        <fullName evidence="10">Uncharacterized protein</fullName>
    </submittedName>
</protein>
<reference evidence="10" key="2">
    <citation type="submission" date="2015-06" db="UniProtKB">
        <authorList>
            <consortium name="EnsemblMetazoa"/>
        </authorList>
    </citation>
    <scope>IDENTIFICATION</scope>
</reference>
<dbReference type="InterPro" id="IPR038765">
    <property type="entry name" value="Papain-like_cys_pep_sf"/>
</dbReference>
<dbReference type="InterPro" id="IPR036213">
    <property type="entry name" value="Calpain_III_sf"/>
</dbReference>
<comment type="similarity">
    <text evidence="1">Belongs to the peptidase C2 family.</text>
</comment>
<sequence length="801" mass="90927">MGEPHFYKFGEHGSGFRAPNPDAIQDFHKIRDQCLQSGQLFEDKSFPAIGASLFFSSRKGNEFKWMRPKELVDDPKFILEGASRFDVCQGELGDCWLLASIANLTLNEKLFRRVVPHDQSFGSDYAGIFHFRFWQYGKWIDICVDDRLPTMNGKLVLMHSKDRNEFWSALLEKAYAKLHGSYEALKGGTVTEALTDFTGGLTEFYEIQSDECPANLLQIMTKAHQRSSFMGCSIDALDASSMESELPNGLIKGHAYSITAVRCVDLKTSRVQGKIPLIRIRNPWGNEAEWKGPWGDGSREWTLVSEEEKKSLELNFDHDGEFWMTFQDFKANFTKLEICHLKPEPTGTNESKKVWSEVHFEGEWVAGVTAGGCRNNIQTFASNPQYIIELKDHDEDDEDDLCTLIVGLMQKNRRAKRKMGLDSLTIGFAVYAIKDGLFSYGDEPAAVRGYARRQLLPTEFFKYNASVARSPTFINLREVSSRMRLPPGQYCIIPSTFDPNEEGEFLLRIFTERPPSTAEENDDEVGYCPEDIDQHNVIAIDDSKDKVAEEDIIRREVKPPLPGPGAGILDVQNITRYIEIFDTVMNGLRFVLTNCVQSEETQESVQQSQGTKVLSTKTADFFSKIAGEDMEVDAAELQEILNHALKKEFKFDGFSLDTCRSMIALLDDDRSGKLGLDEFTSLWTKVRHWCDVFKSHDKDSSGTINTAELRAALHETGLSVNRQILILIVHRYGDISGKKHDNSVKHERHLSFDNFIHVCLKLKHSIEIWNNQNSSFARSLPKVSSGALFTLDEWVEKVMYC</sequence>
<evidence type="ECO:0000256" key="5">
    <source>
        <dbReference type="ARBA" id="ARBA00022837"/>
    </source>
</evidence>
<evidence type="ECO:0000313" key="11">
    <source>
        <dbReference type="Proteomes" id="UP000015104"/>
    </source>
</evidence>
<feature type="active site" evidence="6 7">
    <location>
        <position position="254"/>
    </location>
</feature>
<name>T1KHM5_TETUR</name>
<evidence type="ECO:0000256" key="4">
    <source>
        <dbReference type="ARBA" id="ARBA00022807"/>
    </source>
</evidence>
<dbReference type="EnsemblMetazoa" id="tetur11g04940.1">
    <property type="protein sequence ID" value="tetur11g04940.1"/>
    <property type="gene ID" value="tetur11g04940"/>
</dbReference>
<reference evidence="11" key="1">
    <citation type="submission" date="2011-08" db="EMBL/GenBank/DDBJ databases">
        <authorList>
            <person name="Rombauts S."/>
        </authorList>
    </citation>
    <scope>NUCLEOTIDE SEQUENCE</scope>
    <source>
        <strain evidence="11">London</strain>
    </source>
</reference>
<accession>T1KHM5</accession>
<proteinExistence type="inferred from homology"/>
<keyword evidence="4 7" id="KW-0788">Thiol protease</keyword>
<dbReference type="SUPFAM" id="SSF49758">
    <property type="entry name" value="Calpain large subunit, middle domain (domain III)"/>
    <property type="match status" value="1"/>
</dbReference>
<dbReference type="InterPro" id="IPR022682">
    <property type="entry name" value="Calpain_domain_III"/>
</dbReference>
<dbReference type="InterPro" id="IPR018247">
    <property type="entry name" value="EF_Hand_1_Ca_BS"/>
</dbReference>
<keyword evidence="3 7" id="KW-0378">Hydrolase</keyword>
<dbReference type="InterPro" id="IPR011992">
    <property type="entry name" value="EF-hand-dom_pair"/>
</dbReference>
<dbReference type="GO" id="GO:0006508">
    <property type="term" value="P:proteolysis"/>
    <property type="evidence" value="ECO:0007669"/>
    <property type="project" value="UniProtKB-KW"/>
</dbReference>
<dbReference type="Pfam" id="PF01067">
    <property type="entry name" value="Calpain_III"/>
    <property type="match status" value="1"/>
</dbReference>
<dbReference type="Gene3D" id="3.90.70.10">
    <property type="entry name" value="Cysteine proteinases"/>
    <property type="match status" value="1"/>
</dbReference>
<dbReference type="InterPro" id="IPR002048">
    <property type="entry name" value="EF_hand_dom"/>
</dbReference>
<dbReference type="FunFam" id="2.60.120.380:FF:000002">
    <property type="entry name" value="calpain-3 isoform X1"/>
    <property type="match status" value="1"/>
</dbReference>
<dbReference type="STRING" id="32264.T1KHM5"/>
<dbReference type="PROSITE" id="PS00139">
    <property type="entry name" value="THIOL_PROTEASE_CYS"/>
    <property type="match status" value="1"/>
</dbReference>
<dbReference type="PROSITE" id="PS50203">
    <property type="entry name" value="CALPAIN_CAT"/>
    <property type="match status" value="1"/>
</dbReference>
<keyword evidence="11" id="KW-1185">Reference proteome</keyword>
<dbReference type="eggNOG" id="KOG0045">
    <property type="taxonomic scope" value="Eukaryota"/>
</dbReference>
<dbReference type="Gene3D" id="2.60.120.380">
    <property type="match status" value="1"/>
</dbReference>
<evidence type="ECO:0000313" key="10">
    <source>
        <dbReference type="EnsemblMetazoa" id="tetur11g04940.1"/>
    </source>
</evidence>
<dbReference type="CDD" id="cd00044">
    <property type="entry name" value="CysPc"/>
    <property type="match status" value="1"/>
</dbReference>
<keyword evidence="5" id="KW-0106">Calcium</keyword>
<evidence type="ECO:0000256" key="2">
    <source>
        <dbReference type="ARBA" id="ARBA00022670"/>
    </source>
</evidence>
<dbReference type="InterPro" id="IPR001300">
    <property type="entry name" value="Peptidase_C2_calpain_cat"/>
</dbReference>
<organism evidence="10 11">
    <name type="scientific">Tetranychus urticae</name>
    <name type="common">Two-spotted spider mite</name>
    <dbReference type="NCBI Taxonomy" id="32264"/>
    <lineage>
        <taxon>Eukaryota</taxon>
        <taxon>Metazoa</taxon>
        <taxon>Ecdysozoa</taxon>
        <taxon>Arthropoda</taxon>
        <taxon>Chelicerata</taxon>
        <taxon>Arachnida</taxon>
        <taxon>Acari</taxon>
        <taxon>Acariformes</taxon>
        <taxon>Trombidiformes</taxon>
        <taxon>Prostigmata</taxon>
        <taxon>Eleutherengona</taxon>
        <taxon>Raphignathae</taxon>
        <taxon>Tetranychoidea</taxon>
        <taxon>Tetranychidae</taxon>
        <taxon>Tetranychus</taxon>
    </lineage>
</organism>
<dbReference type="FunFam" id="3.90.70.10:FF:000001">
    <property type="entry name" value="Calpain-1 catalytic subunit"/>
    <property type="match status" value="1"/>
</dbReference>
<dbReference type="InterPro" id="IPR033883">
    <property type="entry name" value="C2_III"/>
</dbReference>
<feature type="domain" description="EF-hand" evidence="9">
    <location>
        <begin position="684"/>
        <end position="719"/>
    </location>
</feature>
<dbReference type="PANTHER" id="PTHR10183">
    <property type="entry name" value="CALPAIN"/>
    <property type="match status" value="1"/>
</dbReference>
<dbReference type="GO" id="GO:0004198">
    <property type="term" value="F:calcium-dependent cysteine-type endopeptidase activity"/>
    <property type="evidence" value="ECO:0007669"/>
    <property type="project" value="InterPro"/>
</dbReference>
<dbReference type="Proteomes" id="UP000015104">
    <property type="component" value="Unassembled WGS sequence"/>
</dbReference>
<evidence type="ECO:0000256" key="3">
    <source>
        <dbReference type="ARBA" id="ARBA00022801"/>
    </source>
</evidence>
<dbReference type="GO" id="GO:0005737">
    <property type="term" value="C:cytoplasm"/>
    <property type="evidence" value="ECO:0007669"/>
    <property type="project" value="TreeGrafter"/>
</dbReference>